<dbReference type="Pfam" id="PF13432">
    <property type="entry name" value="TPR_16"/>
    <property type="match status" value="1"/>
</dbReference>
<dbReference type="KEGG" id="srhi:H9L12_05550"/>
<feature type="repeat" description="TPR" evidence="1">
    <location>
        <begin position="68"/>
        <end position="101"/>
    </location>
</feature>
<dbReference type="RefSeq" id="WP_187542959.1">
    <property type="nucleotide sequence ID" value="NZ_CP060717.1"/>
</dbReference>
<dbReference type="AlphaFoldDB" id="A0A7G9SDP9"/>
<keyword evidence="3" id="KW-1185">Reference proteome</keyword>
<dbReference type="Gene3D" id="1.25.40.10">
    <property type="entry name" value="Tetratricopeptide repeat domain"/>
    <property type="match status" value="1"/>
</dbReference>
<accession>A0A7G9SDP9</accession>
<organism evidence="2 3">
    <name type="scientific">Sphingomonas rhizophila</name>
    <dbReference type="NCBI Taxonomy" id="2071607"/>
    <lineage>
        <taxon>Bacteria</taxon>
        <taxon>Pseudomonadati</taxon>
        <taxon>Pseudomonadota</taxon>
        <taxon>Alphaproteobacteria</taxon>
        <taxon>Sphingomonadales</taxon>
        <taxon>Sphingomonadaceae</taxon>
        <taxon>Sphingomonas</taxon>
    </lineage>
</organism>
<evidence type="ECO:0000313" key="2">
    <source>
        <dbReference type="EMBL" id="QNN65974.1"/>
    </source>
</evidence>
<protein>
    <submittedName>
        <fullName evidence="2">Tetratricopeptide repeat protein</fullName>
    </submittedName>
</protein>
<dbReference type="PROSITE" id="PS50005">
    <property type="entry name" value="TPR"/>
    <property type="match status" value="1"/>
</dbReference>
<dbReference type="Proteomes" id="UP000515955">
    <property type="component" value="Chromosome"/>
</dbReference>
<evidence type="ECO:0000313" key="3">
    <source>
        <dbReference type="Proteomes" id="UP000515955"/>
    </source>
</evidence>
<reference evidence="2 3" key="1">
    <citation type="submission" date="2020-08" db="EMBL/GenBank/DDBJ databases">
        <title>Genome sequence of Sphingomonas rhizophila KACC 19189T.</title>
        <authorList>
            <person name="Hyun D.-W."/>
            <person name="Bae J.-W."/>
        </authorList>
    </citation>
    <scope>NUCLEOTIDE SEQUENCE [LARGE SCALE GENOMIC DNA]</scope>
    <source>
        <strain evidence="2 3">KACC 19189</strain>
    </source>
</reference>
<keyword evidence="1" id="KW-0802">TPR repeat</keyword>
<gene>
    <name evidence="2" type="ORF">H9L12_05550</name>
</gene>
<dbReference type="EMBL" id="CP060717">
    <property type="protein sequence ID" value="QNN65974.1"/>
    <property type="molecule type" value="Genomic_DNA"/>
</dbReference>
<proteinExistence type="predicted"/>
<dbReference type="InterPro" id="IPR019734">
    <property type="entry name" value="TPR_rpt"/>
</dbReference>
<evidence type="ECO:0000256" key="1">
    <source>
        <dbReference type="PROSITE-ProRule" id="PRU00339"/>
    </source>
</evidence>
<dbReference type="InterPro" id="IPR011990">
    <property type="entry name" value="TPR-like_helical_dom_sf"/>
</dbReference>
<name>A0A7G9SDP9_9SPHN</name>
<sequence length="165" mass="17022">MRFSPLALTLGLAASALSVPGMTQKPDDQIIPRSIELTTQAQASLASGNLDAAADSLETALAVDPRNRAAFVTLGKVAIRQKLFGKAIRLTNKALSMEPTDREALLVQGQAMVELGALPRAKDNLAKLQKLCGTAGCSQVASLSASIVKGPAMAAATPATAKKVN</sequence>
<dbReference type="SMART" id="SM00028">
    <property type="entry name" value="TPR"/>
    <property type="match status" value="2"/>
</dbReference>
<dbReference type="SUPFAM" id="SSF48452">
    <property type="entry name" value="TPR-like"/>
    <property type="match status" value="1"/>
</dbReference>